<dbReference type="PANTHER" id="PTHR35936">
    <property type="entry name" value="MEMBRANE-BOUND LYTIC MUREIN TRANSGLYCOSYLASE F"/>
    <property type="match status" value="1"/>
</dbReference>
<protein>
    <submittedName>
        <fullName evidence="10">Glutamine ABC transporter substrate-binding protein</fullName>
    </submittedName>
</protein>
<dbReference type="GO" id="GO:0015276">
    <property type="term" value="F:ligand-gated monoatomic ion channel activity"/>
    <property type="evidence" value="ECO:0007669"/>
    <property type="project" value="InterPro"/>
</dbReference>
<evidence type="ECO:0000256" key="2">
    <source>
        <dbReference type="ARBA" id="ARBA00010333"/>
    </source>
</evidence>
<organism evidence="10 11">
    <name type="scientific">Peribacillus simplex</name>
    <dbReference type="NCBI Taxonomy" id="1478"/>
    <lineage>
        <taxon>Bacteria</taxon>
        <taxon>Bacillati</taxon>
        <taxon>Bacillota</taxon>
        <taxon>Bacilli</taxon>
        <taxon>Bacillales</taxon>
        <taxon>Bacillaceae</taxon>
        <taxon>Peribacillus</taxon>
    </lineage>
</organism>
<dbReference type="InterPro" id="IPR001638">
    <property type="entry name" value="Solute-binding_3/MltF_N"/>
</dbReference>
<feature type="domain" description="Solute-binding protein family 3/N-terminal" evidence="8">
    <location>
        <begin position="40"/>
        <end position="262"/>
    </location>
</feature>
<dbReference type="PROSITE" id="PS51257">
    <property type="entry name" value="PROKAR_LIPOPROTEIN"/>
    <property type="match status" value="1"/>
</dbReference>
<gene>
    <name evidence="10" type="ORF">AS888_20495</name>
</gene>
<dbReference type="AlphaFoldDB" id="A0A109MXS5"/>
<dbReference type="GO" id="GO:0030313">
    <property type="term" value="C:cell envelope"/>
    <property type="evidence" value="ECO:0007669"/>
    <property type="project" value="UniProtKB-SubCell"/>
</dbReference>
<dbReference type="SMART" id="SM00079">
    <property type="entry name" value="PBPe"/>
    <property type="match status" value="1"/>
</dbReference>
<evidence type="ECO:0000256" key="5">
    <source>
        <dbReference type="ARBA" id="ARBA00023288"/>
    </source>
</evidence>
<evidence type="ECO:0000259" key="9">
    <source>
        <dbReference type="SMART" id="SM00079"/>
    </source>
</evidence>
<name>A0A109MXS5_9BACI</name>
<evidence type="ECO:0000256" key="4">
    <source>
        <dbReference type="ARBA" id="ARBA00023139"/>
    </source>
</evidence>
<dbReference type="GO" id="GO:0016020">
    <property type="term" value="C:membrane"/>
    <property type="evidence" value="ECO:0007669"/>
    <property type="project" value="InterPro"/>
</dbReference>
<evidence type="ECO:0000313" key="10">
    <source>
        <dbReference type="EMBL" id="KWW18249.1"/>
    </source>
</evidence>
<keyword evidence="3 7" id="KW-0732">Signal</keyword>
<dbReference type="CDD" id="cd13624">
    <property type="entry name" value="PBP2_Arg_Lys_His"/>
    <property type="match status" value="1"/>
</dbReference>
<dbReference type="InterPro" id="IPR018313">
    <property type="entry name" value="SBP_3_CS"/>
</dbReference>
<evidence type="ECO:0000256" key="7">
    <source>
        <dbReference type="SAM" id="SignalP"/>
    </source>
</evidence>
<sequence length="272" mass="30116">MKKVSFLMFTMLSLLLILAGCGKDKEVSTTGKEEGSEGKTLRIVTDANYAPFEFLEGDKVVGFDVDFITAVAKEAGYEPKVESIGWDPIFVEIEEKRADVAVSAITVNDKRKQTYDFSVPYFLSTNKILVPEKSNIKSGSELKGKVIAVQTGTTGQAAVEKLIGENNKNIKKFENNNLAIQELLQGGAAAVVADNTVVEEYVKNNPDQKLKVVEDSKAFKEEFYGLMFPKGSELKAEFDKAVNAVYENGKYAEIYKEWFGTDPDMETLKAQQ</sequence>
<dbReference type="RefSeq" id="WP_061142528.1">
    <property type="nucleotide sequence ID" value="NZ_LNNH01000023.1"/>
</dbReference>
<evidence type="ECO:0000259" key="8">
    <source>
        <dbReference type="SMART" id="SM00062"/>
    </source>
</evidence>
<dbReference type="SMART" id="SM00062">
    <property type="entry name" value="PBPb"/>
    <property type="match status" value="1"/>
</dbReference>
<evidence type="ECO:0000313" key="11">
    <source>
        <dbReference type="Proteomes" id="UP000064189"/>
    </source>
</evidence>
<dbReference type="Proteomes" id="UP000064189">
    <property type="component" value="Unassembled WGS sequence"/>
</dbReference>
<evidence type="ECO:0000256" key="1">
    <source>
        <dbReference type="ARBA" id="ARBA00004196"/>
    </source>
</evidence>
<dbReference type="InterPro" id="IPR001320">
    <property type="entry name" value="Iontro_rcpt_C"/>
</dbReference>
<dbReference type="EMBL" id="LNNH01000023">
    <property type="protein sequence ID" value="KWW18249.1"/>
    <property type="molecule type" value="Genomic_DNA"/>
</dbReference>
<dbReference type="PROSITE" id="PS01039">
    <property type="entry name" value="SBP_BACTERIAL_3"/>
    <property type="match status" value="1"/>
</dbReference>
<comment type="similarity">
    <text evidence="2 6">Belongs to the bacterial solute-binding protein 3 family.</text>
</comment>
<dbReference type="PANTHER" id="PTHR35936:SF17">
    <property type="entry name" value="ARGININE-BINDING EXTRACELLULAR PROTEIN ARTP"/>
    <property type="match status" value="1"/>
</dbReference>
<accession>A0A109MXS5</accession>
<proteinExistence type="inferred from homology"/>
<keyword evidence="11" id="KW-1185">Reference proteome</keyword>
<feature type="domain" description="Ionotropic glutamate receptor C-terminal" evidence="9">
    <location>
        <begin position="40"/>
        <end position="261"/>
    </location>
</feature>
<evidence type="ECO:0000256" key="3">
    <source>
        <dbReference type="ARBA" id="ARBA00022729"/>
    </source>
</evidence>
<dbReference type="Pfam" id="PF00497">
    <property type="entry name" value="SBP_bac_3"/>
    <property type="match status" value="1"/>
</dbReference>
<reference evidence="10 11" key="1">
    <citation type="submission" date="2015-11" db="EMBL/GenBank/DDBJ databases">
        <title>Genome Sequence of Bacillus simplex strain VanAntwerpen2.</title>
        <authorList>
            <person name="Couger M.B."/>
        </authorList>
    </citation>
    <scope>NUCLEOTIDE SEQUENCE [LARGE SCALE GENOMIC DNA]</scope>
    <source>
        <strain evidence="10 11">VanAntwerpen02</strain>
    </source>
</reference>
<evidence type="ECO:0000256" key="6">
    <source>
        <dbReference type="RuleBase" id="RU003744"/>
    </source>
</evidence>
<comment type="subcellular location">
    <subcellularLocation>
        <location evidence="1">Cell envelope</location>
    </subcellularLocation>
</comment>
<comment type="caution">
    <text evidence="10">The sequence shown here is derived from an EMBL/GenBank/DDBJ whole genome shotgun (WGS) entry which is preliminary data.</text>
</comment>
<keyword evidence="4" id="KW-0564">Palmitate</keyword>
<feature type="chain" id="PRO_5039165366" evidence="7">
    <location>
        <begin position="20"/>
        <end position="272"/>
    </location>
</feature>
<feature type="signal peptide" evidence="7">
    <location>
        <begin position="1"/>
        <end position="19"/>
    </location>
</feature>
<keyword evidence="5" id="KW-0449">Lipoprotein</keyword>
<dbReference type="SUPFAM" id="SSF53850">
    <property type="entry name" value="Periplasmic binding protein-like II"/>
    <property type="match status" value="1"/>
</dbReference>
<dbReference type="Gene3D" id="3.40.190.10">
    <property type="entry name" value="Periplasmic binding protein-like II"/>
    <property type="match status" value="2"/>
</dbReference>